<organism evidence="13 14">
    <name type="scientific">Zophobas morio</name>
    <dbReference type="NCBI Taxonomy" id="2755281"/>
    <lineage>
        <taxon>Eukaryota</taxon>
        <taxon>Metazoa</taxon>
        <taxon>Ecdysozoa</taxon>
        <taxon>Arthropoda</taxon>
        <taxon>Hexapoda</taxon>
        <taxon>Insecta</taxon>
        <taxon>Pterygota</taxon>
        <taxon>Neoptera</taxon>
        <taxon>Endopterygota</taxon>
        <taxon>Coleoptera</taxon>
        <taxon>Polyphaga</taxon>
        <taxon>Cucujiformia</taxon>
        <taxon>Tenebrionidae</taxon>
        <taxon>Zophobas</taxon>
    </lineage>
</organism>
<name>A0AA38HTK8_9CUCU</name>
<dbReference type="InterPro" id="IPR039793">
    <property type="entry name" value="UROS/Hem4"/>
</dbReference>
<dbReference type="InterPro" id="IPR003754">
    <property type="entry name" value="4pyrrol_synth_uPrphyn_synth"/>
</dbReference>
<dbReference type="Proteomes" id="UP001168821">
    <property type="component" value="Unassembled WGS sequence"/>
</dbReference>
<evidence type="ECO:0000256" key="1">
    <source>
        <dbReference type="ARBA" id="ARBA00004772"/>
    </source>
</evidence>
<dbReference type="GO" id="GO:0005829">
    <property type="term" value="C:cytosol"/>
    <property type="evidence" value="ECO:0007669"/>
    <property type="project" value="TreeGrafter"/>
</dbReference>
<reference evidence="13" key="1">
    <citation type="journal article" date="2023" name="G3 (Bethesda)">
        <title>Whole genome assemblies of Zophobas morio and Tenebrio molitor.</title>
        <authorList>
            <person name="Kaur S."/>
            <person name="Stinson S.A."/>
            <person name="diCenzo G.C."/>
        </authorList>
    </citation>
    <scope>NUCLEOTIDE SEQUENCE</scope>
    <source>
        <strain evidence="13">QUZm001</strain>
    </source>
</reference>
<comment type="similarity">
    <text evidence="2">Belongs to the uroporphyrinogen-III synthase family.</text>
</comment>
<comment type="catalytic activity">
    <reaction evidence="10">
        <text>hydroxymethylbilane = uroporphyrinogen III + H2O</text>
        <dbReference type="Rhea" id="RHEA:18965"/>
        <dbReference type="ChEBI" id="CHEBI:15377"/>
        <dbReference type="ChEBI" id="CHEBI:57308"/>
        <dbReference type="ChEBI" id="CHEBI:57845"/>
        <dbReference type="EC" id="4.2.1.75"/>
    </reaction>
</comment>
<evidence type="ECO:0000256" key="11">
    <source>
        <dbReference type="ARBA" id="ARBA00060039"/>
    </source>
</evidence>
<dbReference type="GO" id="GO:0006785">
    <property type="term" value="P:heme B biosynthetic process"/>
    <property type="evidence" value="ECO:0007669"/>
    <property type="project" value="UniProtKB-ARBA"/>
</dbReference>
<sequence>MSIARNTVLLLKSEKSEDAQDKYQDILESNKFEVMVVKTLTFQYKNIEILRDKLTNPDDFCGIILSSPRCVNACSQALRKERIHELWKLKSNFTVGEATYNEVLIKIGIECRGKESGNAKNLSQIIVQSKSSFDKPFLFPHGNLKTDTLKLELGRENLSLDEVLVYDTLPNPQIKEDLEKVTSGFSTIPEYLVFFSPSGFHSSIHYLRKVPIDLSSLKIIAIGPVTQLAIEENNLKVYAVAKAPTPEEVLKAIL</sequence>
<dbReference type="InterPro" id="IPR036108">
    <property type="entry name" value="4pyrrol_syn_uPrphyn_synt_sf"/>
</dbReference>
<evidence type="ECO:0000256" key="4">
    <source>
        <dbReference type="ARBA" id="ARBA00023133"/>
    </source>
</evidence>
<dbReference type="PANTHER" id="PTHR12390">
    <property type="entry name" value="UROPORPHYRINOGEN III SYNTHASE"/>
    <property type="match status" value="1"/>
</dbReference>
<evidence type="ECO:0000256" key="10">
    <source>
        <dbReference type="ARBA" id="ARBA00048617"/>
    </source>
</evidence>
<evidence type="ECO:0000256" key="6">
    <source>
        <dbReference type="ARBA" id="ARBA00023244"/>
    </source>
</evidence>
<evidence type="ECO:0000313" key="14">
    <source>
        <dbReference type="Proteomes" id="UP001168821"/>
    </source>
</evidence>
<dbReference type="PANTHER" id="PTHR12390:SF0">
    <property type="entry name" value="UROPORPHYRINOGEN-III SYNTHASE"/>
    <property type="match status" value="1"/>
</dbReference>
<dbReference type="SUPFAM" id="SSF69618">
    <property type="entry name" value="HemD-like"/>
    <property type="match status" value="1"/>
</dbReference>
<keyword evidence="4" id="KW-0350">Heme biosynthesis</keyword>
<dbReference type="EMBL" id="JALNTZ010000008">
    <property type="protein sequence ID" value="KAJ3642692.1"/>
    <property type="molecule type" value="Genomic_DNA"/>
</dbReference>
<evidence type="ECO:0000256" key="7">
    <source>
        <dbReference type="ARBA" id="ARBA00031702"/>
    </source>
</evidence>
<gene>
    <name evidence="13" type="ORF">Zmor_025453</name>
</gene>
<comment type="caution">
    <text evidence="13">The sequence shown here is derived from an EMBL/GenBank/DDBJ whole genome shotgun (WGS) entry which is preliminary data.</text>
</comment>
<keyword evidence="14" id="KW-1185">Reference proteome</keyword>
<evidence type="ECO:0000256" key="2">
    <source>
        <dbReference type="ARBA" id="ARBA00008133"/>
    </source>
</evidence>
<dbReference type="Pfam" id="PF02602">
    <property type="entry name" value="HEM4"/>
    <property type="match status" value="1"/>
</dbReference>
<dbReference type="CDD" id="cd06578">
    <property type="entry name" value="HemD"/>
    <property type="match status" value="1"/>
</dbReference>
<evidence type="ECO:0000256" key="3">
    <source>
        <dbReference type="ARBA" id="ARBA00013109"/>
    </source>
</evidence>
<protein>
    <recommendedName>
        <fullName evidence="9">Uroporphyrinogen-III synthase</fullName>
        <ecNumber evidence="3">4.2.1.75</ecNumber>
    </recommendedName>
    <alternativeName>
        <fullName evidence="8">Hydroxymethylbilane hydrolyase [cyclizing]</fullName>
    </alternativeName>
    <alternativeName>
        <fullName evidence="7">Uroporphyrinogen-III cosynthase</fullName>
    </alternativeName>
</protein>
<dbReference type="Gene3D" id="3.40.50.10090">
    <property type="match status" value="2"/>
</dbReference>
<proteinExistence type="inferred from homology"/>
<keyword evidence="6" id="KW-0627">Porphyrin biosynthesis</keyword>
<evidence type="ECO:0000256" key="5">
    <source>
        <dbReference type="ARBA" id="ARBA00023239"/>
    </source>
</evidence>
<evidence type="ECO:0000259" key="12">
    <source>
        <dbReference type="Pfam" id="PF02602"/>
    </source>
</evidence>
<keyword evidence="5" id="KW-0456">Lyase</keyword>
<dbReference type="FunFam" id="3.40.50.10090:FF:000003">
    <property type="entry name" value="uroporphyrinogen-III synthase"/>
    <property type="match status" value="1"/>
</dbReference>
<evidence type="ECO:0000256" key="8">
    <source>
        <dbReference type="ARBA" id="ARBA00032649"/>
    </source>
</evidence>
<evidence type="ECO:0000256" key="9">
    <source>
        <dbReference type="ARBA" id="ARBA00040167"/>
    </source>
</evidence>
<dbReference type="AlphaFoldDB" id="A0AA38HTK8"/>
<comment type="function">
    <text evidence="11">Catalyzes cyclization of the linear tetrapyrrole, hydroxymethylbilane, to the macrocyclic uroporphyrinogen III, the branch point for the various sub-pathways leading to the wide diversity of porphyrins. Porphyrins act as cofactors for a multitude of enzymes that perform a variety of processes within the cell such as methionine synthesis (vitamin B12) or oxygen transport (heme).</text>
</comment>
<accession>A0AA38HTK8</accession>
<evidence type="ECO:0000313" key="13">
    <source>
        <dbReference type="EMBL" id="KAJ3642692.1"/>
    </source>
</evidence>
<comment type="pathway">
    <text evidence="1">Porphyrin-containing compound metabolism; protoporphyrin-IX biosynthesis; coproporphyrinogen-III from 5-aminolevulinate: step 3/4.</text>
</comment>
<dbReference type="GO" id="GO:0004852">
    <property type="term" value="F:uroporphyrinogen-III synthase activity"/>
    <property type="evidence" value="ECO:0007669"/>
    <property type="project" value="UniProtKB-EC"/>
</dbReference>
<dbReference type="GO" id="GO:0006780">
    <property type="term" value="P:uroporphyrinogen III biosynthetic process"/>
    <property type="evidence" value="ECO:0007669"/>
    <property type="project" value="InterPro"/>
</dbReference>
<dbReference type="EC" id="4.2.1.75" evidence="3"/>
<feature type="domain" description="Tetrapyrrole biosynthesis uroporphyrinogen III synthase" evidence="12">
    <location>
        <begin position="22"/>
        <end position="249"/>
    </location>
</feature>